<accession>A0A183ENS8</accession>
<evidence type="ECO:0000313" key="3">
    <source>
        <dbReference type="Proteomes" id="UP000271098"/>
    </source>
</evidence>
<sequence length="81" mass="9067">MQSAEKAISQTSARTEQQQSQQQQHEDGRLAEIPSSASLPTKLTTVSISDFIFIKVLGKGSFGKVRCYKKRQKKKTEEPVL</sequence>
<feature type="compositionally biased region" description="Polar residues" evidence="1">
    <location>
        <begin position="1"/>
        <end position="16"/>
    </location>
</feature>
<name>A0A183ENS8_9BILA</name>
<dbReference type="AlphaFoldDB" id="A0A183ENS8"/>
<gene>
    <name evidence="2" type="ORF">GPUH_LOCUS22620</name>
</gene>
<dbReference type="Proteomes" id="UP000271098">
    <property type="component" value="Unassembled WGS sequence"/>
</dbReference>
<dbReference type="WBParaSite" id="GPUH_0002264601-mRNA-1">
    <property type="protein sequence ID" value="GPUH_0002264601-mRNA-1"/>
    <property type="gene ID" value="GPUH_0002264601"/>
</dbReference>
<feature type="region of interest" description="Disordered" evidence="1">
    <location>
        <begin position="1"/>
        <end position="36"/>
    </location>
</feature>
<reference evidence="2 3" key="2">
    <citation type="submission" date="2018-11" db="EMBL/GenBank/DDBJ databases">
        <authorList>
            <consortium name="Pathogen Informatics"/>
        </authorList>
    </citation>
    <scope>NUCLEOTIDE SEQUENCE [LARGE SCALE GENOMIC DNA]</scope>
</reference>
<dbReference type="EMBL" id="UYRT01095531">
    <property type="protein sequence ID" value="VDN40302.1"/>
    <property type="molecule type" value="Genomic_DNA"/>
</dbReference>
<protein>
    <submittedName>
        <fullName evidence="4">Protein kinase domain-containing protein</fullName>
    </submittedName>
</protein>
<keyword evidence="3" id="KW-1185">Reference proteome</keyword>
<dbReference type="InterPro" id="IPR011009">
    <property type="entry name" value="Kinase-like_dom_sf"/>
</dbReference>
<dbReference type="Gene3D" id="3.30.200.20">
    <property type="entry name" value="Phosphorylase Kinase, domain 1"/>
    <property type="match status" value="1"/>
</dbReference>
<evidence type="ECO:0000313" key="4">
    <source>
        <dbReference type="WBParaSite" id="GPUH_0002264601-mRNA-1"/>
    </source>
</evidence>
<evidence type="ECO:0000313" key="2">
    <source>
        <dbReference type="EMBL" id="VDN40302.1"/>
    </source>
</evidence>
<proteinExistence type="predicted"/>
<reference evidence="4" key="1">
    <citation type="submission" date="2016-06" db="UniProtKB">
        <authorList>
            <consortium name="WormBaseParasite"/>
        </authorList>
    </citation>
    <scope>IDENTIFICATION</scope>
</reference>
<organism evidence="4">
    <name type="scientific">Gongylonema pulchrum</name>
    <dbReference type="NCBI Taxonomy" id="637853"/>
    <lineage>
        <taxon>Eukaryota</taxon>
        <taxon>Metazoa</taxon>
        <taxon>Ecdysozoa</taxon>
        <taxon>Nematoda</taxon>
        <taxon>Chromadorea</taxon>
        <taxon>Rhabditida</taxon>
        <taxon>Spirurina</taxon>
        <taxon>Spiruromorpha</taxon>
        <taxon>Spiruroidea</taxon>
        <taxon>Gongylonematidae</taxon>
        <taxon>Gongylonema</taxon>
    </lineage>
</organism>
<dbReference type="SUPFAM" id="SSF56112">
    <property type="entry name" value="Protein kinase-like (PK-like)"/>
    <property type="match status" value="1"/>
</dbReference>
<evidence type="ECO:0000256" key="1">
    <source>
        <dbReference type="SAM" id="MobiDB-lite"/>
    </source>
</evidence>